<dbReference type="Proteomes" id="UP000005449">
    <property type="component" value="Segment"/>
</dbReference>
<organism evidence="1 2">
    <name type="scientific">Mycobacterium phage Wally</name>
    <dbReference type="NCBI Taxonomy" id="1088867"/>
    <lineage>
        <taxon>Viruses</taxon>
        <taxon>Duplodnaviria</taxon>
        <taxon>Heunggongvirae</taxon>
        <taxon>Uroviricota</taxon>
        <taxon>Caudoviricetes</taxon>
        <taxon>Ceeclamvirinae</taxon>
        <taxon>Bixzunavirus</taxon>
        <taxon>Bixzunavirus Bxz1</taxon>
    </lineage>
</organism>
<proteinExistence type="predicted"/>
<evidence type="ECO:0000313" key="1">
    <source>
        <dbReference type="EMBL" id="AER25517.1"/>
    </source>
</evidence>
<evidence type="ECO:0000313" key="2">
    <source>
        <dbReference type="Proteomes" id="UP000005449"/>
    </source>
</evidence>
<reference evidence="1" key="1">
    <citation type="journal article" date="2012" name="J. Virol.">
        <title>Complete Genome Sequences of 138 Mycobacteriophages.</title>
        <authorList>
            <consortium name="the Science Education Alliance Phage Hunters Advancing Genomics and Evolutionary Science Program"/>
            <consortium name="the KwaZulu-Natal Research Institute for Tuberculosis and HIV Mycobacterial Genetics Course Students"/>
            <consortium name="the Phage Hunters Integrating Research and Education Program"/>
            <person name="Hatfull G.F."/>
        </authorList>
    </citation>
    <scope>NUCLEOTIDE SEQUENCE [LARGE SCALE GENOMIC DNA]</scope>
</reference>
<gene>
    <name evidence="1" type="primary">162</name>
    <name evidence="1" type="ORF">WALLY_162</name>
</gene>
<name>G8ICN1_9CAUD</name>
<dbReference type="EMBL" id="JN699625">
    <property type="protein sequence ID" value="AER25517.1"/>
    <property type="molecule type" value="Genomic_DNA"/>
</dbReference>
<sequence length="145" mass="16733">MKPTPASHQGSCIISIQMTDLDIIERVAKMVDKKIYRPRKRQEHWKQCYQVVVRGESARYWMTRLRPLMGERRRGQIDEALRSSATPSRKRALLEHDAQSLLLEFASGVPAPDLAKKYGMARESVYHLAKRRGVTRPSQVTELVM</sequence>
<protein>
    <submittedName>
        <fullName evidence="1">Uncharacterized protein</fullName>
    </submittedName>
</protein>
<accession>G8ICN1</accession>